<reference evidence="2" key="1">
    <citation type="submission" date="2022-06" db="EMBL/GenBank/DDBJ databases">
        <authorList>
            <person name="Lu C.-H."/>
        </authorList>
    </citation>
    <scope>NUCLEOTIDE SEQUENCE</scope>
    <source>
        <strain evidence="2">21MJYT02-11</strain>
    </source>
</reference>
<evidence type="ECO:0000256" key="1">
    <source>
        <dbReference type="SAM" id="Phobius"/>
    </source>
</evidence>
<dbReference type="RefSeq" id="WP_252678247.1">
    <property type="nucleotide sequence ID" value="NZ_JAMXHT010000002.1"/>
</dbReference>
<keyword evidence="3" id="KW-1185">Reference proteome</keyword>
<keyword evidence="1" id="KW-1133">Transmembrane helix</keyword>
<proteinExistence type="predicted"/>
<feature type="transmembrane region" description="Helical" evidence="1">
    <location>
        <begin position="42"/>
        <end position="65"/>
    </location>
</feature>
<gene>
    <name evidence="2" type="ORF">NG900_06685</name>
</gene>
<dbReference type="EMBL" id="JAMXHT010000002">
    <property type="protein sequence ID" value="MCO5397888.1"/>
    <property type="molecule type" value="Genomic_DNA"/>
</dbReference>
<comment type="caution">
    <text evidence="2">The sequence shown here is derived from an EMBL/GenBank/DDBJ whole genome shotgun (WGS) entry which is preliminary data.</text>
</comment>
<dbReference type="PROSITE" id="PS51257">
    <property type="entry name" value="PROKAR_LIPOPROTEIN"/>
    <property type="match status" value="1"/>
</dbReference>
<name>A0ABT1AHL4_9RALS</name>
<dbReference type="Proteomes" id="UP001162811">
    <property type="component" value="Unassembled WGS sequence"/>
</dbReference>
<feature type="transmembrane region" description="Helical" evidence="1">
    <location>
        <begin position="77"/>
        <end position="99"/>
    </location>
</feature>
<evidence type="ECO:0000313" key="2">
    <source>
        <dbReference type="EMBL" id="MCO5397888.1"/>
    </source>
</evidence>
<protein>
    <recommendedName>
        <fullName evidence="4">Transmembrane protein</fullName>
    </recommendedName>
</protein>
<keyword evidence="1" id="KW-0472">Membrane</keyword>
<accession>A0ABT1AHL4</accession>
<sequence length="100" mass="10588">MPRRNLSSPKRFSLTPLATPALGLSLQGCAHGAPSYAIFGAYFPLWLLAGLIGAAGALIAHRVLVMTGWSSWMPFQLSVCVAIGVMVAVVVWLIGAGHWL</sequence>
<organism evidence="2 3">
    <name type="scientific">Ralstonia soli</name>
    <dbReference type="NCBI Taxonomy" id="2953896"/>
    <lineage>
        <taxon>Bacteria</taxon>
        <taxon>Pseudomonadati</taxon>
        <taxon>Pseudomonadota</taxon>
        <taxon>Betaproteobacteria</taxon>
        <taxon>Burkholderiales</taxon>
        <taxon>Burkholderiaceae</taxon>
        <taxon>Ralstonia</taxon>
    </lineage>
</organism>
<evidence type="ECO:0008006" key="4">
    <source>
        <dbReference type="Google" id="ProtNLM"/>
    </source>
</evidence>
<reference evidence="2" key="2">
    <citation type="journal article" date="2023" name="Front. Microbiol.">
        <title>Ralstonia chuxiongensis sp. nov., Ralstonia mojiangensis sp. nov., and Ralstonia soli sp. nov., isolated from tobacco fields, are three novel species in the family Burkholderiaceae.</title>
        <authorList>
            <person name="Lu C.H."/>
            <person name="Zhang Y.Y."/>
            <person name="Jiang N."/>
            <person name="Chen W."/>
            <person name="Shao X."/>
            <person name="Zhao Z.M."/>
            <person name="Lu W.L."/>
            <person name="Hu X."/>
            <person name="Xi Y.X."/>
            <person name="Zou S.Y."/>
            <person name="Wei Q.J."/>
            <person name="Lin Z.L."/>
            <person name="Gong L."/>
            <person name="Gai X.T."/>
            <person name="Zhang L.Q."/>
            <person name="Li J.Y."/>
            <person name="Jin Y."/>
            <person name="Xia Z.Y."/>
        </authorList>
    </citation>
    <scope>NUCLEOTIDE SEQUENCE</scope>
    <source>
        <strain evidence="2">21MJYT02-11</strain>
    </source>
</reference>
<keyword evidence="1" id="KW-0812">Transmembrane</keyword>
<evidence type="ECO:0000313" key="3">
    <source>
        <dbReference type="Proteomes" id="UP001162811"/>
    </source>
</evidence>